<gene>
    <name evidence="2" type="ORF">RPR59_07715</name>
</gene>
<dbReference type="PANTHER" id="PTHR12461:SF105">
    <property type="entry name" value="HYPOXIA-INDUCIBLE FACTOR 1-ALPHA INHIBITOR"/>
    <property type="match status" value="1"/>
</dbReference>
<proteinExistence type="predicted"/>
<protein>
    <submittedName>
        <fullName evidence="2">Cupin-like domain-containing protein</fullName>
    </submittedName>
</protein>
<accession>A0ABZ0B4X2</accession>
<dbReference type="RefSeq" id="WP_313912743.1">
    <property type="nucleotide sequence ID" value="NZ_CP135076.1"/>
</dbReference>
<dbReference type="InterPro" id="IPR014710">
    <property type="entry name" value="RmlC-like_jellyroll"/>
</dbReference>
<dbReference type="InterPro" id="IPR041667">
    <property type="entry name" value="Cupin_8"/>
</dbReference>
<sequence length="338" mass="37255">MIAPTDRRVIEREAVDAHEFAEGIATRSAPVVLRGQVAAWPAVAAGRGGHRALADYVARFAGGAPAETLVGPPEIGGRFFYRDDMRGLNFKREQIPLRRLMVELLRIADQSAPPALYANAATADEHLPGWAEENRLAFDPGGPARLWVGNATQVATHYDRSPNIACVVAGKRRFTLFPPDQIANLYIGPIDRTIAGPPASMVDPDAPDLTRYPRFSDALKHAQVAELEPGDALFIPSLWWHHVRAFGAINVLVNYWRDDAELPSPFVALVHAMMSVRDLPHAEKTAWRSWFDHYVFGANADRAADHLPDFIRGVLGPPSAERTKQLRAYVMGSLHQEG</sequence>
<evidence type="ECO:0000313" key="3">
    <source>
        <dbReference type="Proteomes" id="UP001302249"/>
    </source>
</evidence>
<reference evidence="2 3" key="1">
    <citation type="submission" date="2023-09" db="EMBL/GenBank/DDBJ databases">
        <authorList>
            <person name="Rey-Velasco X."/>
        </authorList>
    </citation>
    <scope>NUCLEOTIDE SEQUENCE [LARGE SCALE GENOMIC DNA]</scope>
    <source>
        <strain evidence="2 3">W311</strain>
    </source>
</reference>
<keyword evidence="3" id="KW-1185">Reference proteome</keyword>
<name>A0ABZ0B4X2_9SPHN</name>
<evidence type="ECO:0000259" key="1">
    <source>
        <dbReference type="PROSITE" id="PS51184"/>
    </source>
</evidence>
<dbReference type="Pfam" id="PF13621">
    <property type="entry name" value="Cupin_8"/>
    <property type="match status" value="1"/>
</dbReference>
<dbReference type="PROSITE" id="PS51184">
    <property type="entry name" value="JMJC"/>
    <property type="match status" value="1"/>
</dbReference>
<dbReference type="Gene3D" id="2.60.120.10">
    <property type="entry name" value="Jelly Rolls"/>
    <property type="match status" value="1"/>
</dbReference>
<dbReference type="Proteomes" id="UP001302249">
    <property type="component" value="Chromosome"/>
</dbReference>
<organism evidence="2 3">
    <name type="scientific">Stakelama saccharophila</name>
    <dbReference type="NCBI Taxonomy" id="3075605"/>
    <lineage>
        <taxon>Bacteria</taxon>
        <taxon>Pseudomonadati</taxon>
        <taxon>Pseudomonadota</taxon>
        <taxon>Alphaproteobacteria</taxon>
        <taxon>Sphingomonadales</taxon>
        <taxon>Sphingomonadaceae</taxon>
        <taxon>Stakelama</taxon>
    </lineage>
</organism>
<feature type="domain" description="JmjC" evidence="1">
    <location>
        <begin position="112"/>
        <end position="272"/>
    </location>
</feature>
<dbReference type="EMBL" id="CP135076">
    <property type="protein sequence ID" value="WNO52369.1"/>
    <property type="molecule type" value="Genomic_DNA"/>
</dbReference>
<dbReference type="SUPFAM" id="SSF51197">
    <property type="entry name" value="Clavaminate synthase-like"/>
    <property type="match status" value="1"/>
</dbReference>
<dbReference type="InterPro" id="IPR003347">
    <property type="entry name" value="JmjC_dom"/>
</dbReference>
<dbReference type="SMART" id="SM00558">
    <property type="entry name" value="JmjC"/>
    <property type="match status" value="1"/>
</dbReference>
<dbReference type="PANTHER" id="PTHR12461">
    <property type="entry name" value="HYPOXIA-INDUCIBLE FACTOR 1 ALPHA INHIBITOR-RELATED"/>
    <property type="match status" value="1"/>
</dbReference>
<evidence type="ECO:0000313" key="2">
    <source>
        <dbReference type="EMBL" id="WNO52369.1"/>
    </source>
</evidence>